<evidence type="ECO:0000313" key="3">
    <source>
        <dbReference type="Proteomes" id="UP000696310"/>
    </source>
</evidence>
<reference evidence="2" key="2">
    <citation type="submission" date="2021-01" db="EMBL/GenBank/DDBJ databases">
        <authorList>
            <person name="Vargas Peralta D."/>
        </authorList>
    </citation>
    <scope>NUCLEOTIDE SEQUENCE</scope>
    <source>
        <strain evidence="2">A3</strain>
    </source>
</reference>
<proteinExistence type="predicted"/>
<dbReference type="Proteomes" id="UP000696310">
    <property type="component" value="Unassembled WGS sequence"/>
</dbReference>
<feature type="transmembrane region" description="Helical" evidence="1">
    <location>
        <begin position="151"/>
        <end position="169"/>
    </location>
</feature>
<sequence>MIEKKQAVVVIHGMGEQVPMQTIREFVEAVWKTDPNLQNPTYWNKPSRVSQSFEQRRLTTNTPQPVDKKTNVNQRTDFYEYYWAHQTVGTRWQHFTGWIIELMWCLPCKYHEHSNSIQRLWVLLWSLLFVALISMIMWGKFVHSHLSSEESVLLISIVTLFEAALLFMLNKARKFFTEYFGDVARYVRAKPENVQIRQTIREGGIELLERIHQTGNYDRIILVGHSLGSIIAYDILNHLWARNNKFKNPENEYQATSLSAQSIEIIEKLESLAKESGSTNFRQDEYRALQYQLFEELRKDELRCNWLISDFVTLGSPLTYADFLLFQNEQQFRDRKLDREYPLSPPIRDQDHFYYGLKNEKFLHHAAVFAPVRWSNIYISHSCIYKGDIISGPVSKNFSYKYSANQNEMDAPDDIYQTPIKEIKLKWSDIHNGFCHTRYWSAEKTSAIQIQKLRELLSLYR</sequence>
<accession>A0AAW4NUL0</accession>
<evidence type="ECO:0000256" key="1">
    <source>
        <dbReference type="SAM" id="Phobius"/>
    </source>
</evidence>
<dbReference type="SUPFAM" id="SSF53474">
    <property type="entry name" value="alpha/beta-Hydrolases"/>
    <property type="match status" value="2"/>
</dbReference>
<dbReference type="InterPro" id="IPR029058">
    <property type="entry name" value="AB_hydrolase_fold"/>
</dbReference>
<evidence type="ECO:0000313" key="2">
    <source>
        <dbReference type="EMBL" id="MBW5890790.1"/>
    </source>
</evidence>
<dbReference type="RefSeq" id="WP_174877345.1">
    <property type="nucleotide sequence ID" value="NZ_CABHLY010000010.1"/>
</dbReference>
<organism evidence="2 3">
    <name type="scientific">Pectobacterium polaris</name>
    <dbReference type="NCBI Taxonomy" id="2042057"/>
    <lineage>
        <taxon>Bacteria</taxon>
        <taxon>Pseudomonadati</taxon>
        <taxon>Pseudomonadota</taxon>
        <taxon>Gammaproteobacteria</taxon>
        <taxon>Enterobacterales</taxon>
        <taxon>Pectobacteriaceae</taxon>
        <taxon>Pectobacterium</taxon>
    </lineage>
</organism>
<dbReference type="EMBL" id="JAESHX010000009">
    <property type="protein sequence ID" value="MBW5890790.1"/>
    <property type="molecule type" value="Genomic_DNA"/>
</dbReference>
<dbReference type="AlphaFoldDB" id="A0AAW4NUL0"/>
<keyword evidence="1" id="KW-1133">Transmembrane helix</keyword>
<feature type="transmembrane region" description="Helical" evidence="1">
    <location>
        <begin position="120"/>
        <end position="139"/>
    </location>
</feature>
<keyword evidence="1" id="KW-0472">Membrane</keyword>
<comment type="caution">
    <text evidence="2">The sequence shown here is derived from an EMBL/GenBank/DDBJ whole genome shotgun (WGS) entry which is preliminary data.</text>
</comment>
<reference evidence="2" key="1">
    <citation type="journal article" date="2021" name="bioRxiv">
        <title>Identification of Pectobacterium species isolated from the soft rot of tetecho (Neobuxbaumia tetetzo), a columnar cactus, and associated metagenomics.</title>
        <authorList>
            <person name="Vargas-Peralta D."/>
            <person name="Narvaez-Barragan D.A."/>
            <person name="de Sandozequi A."/>
            <person name="Romero-Gutierrez M.F."/>
            <person name="Segovia L."/>
            <person name="Martinez-Anaya C."/>
            <person name="Alcaraz L.D."/>
            <person name="de la Torre Almaraz R."/>
        </authorList>
    </citation>
    <scope>NUCLEOTIDE SEQUENCE</scope>
    <source>
        <strain evidence="2">A3</strain>
    </source>
</reference>
<protein>
    <submittedName>
        <fullName evidence="2">Uncharacterized protein</fullName>
    </submittedName>
</protein>
<gene>
    <name evidence="2" type="ORF">IM880_01090</name>
</gene>
<keyword evidence="1" id="KW-0812">Transmembrane</keyword>
<name>A0AAW4NUL0_9GAMM</name>